<dbReference type="Pfam" id="PF14322">
    <property type="entry name" value="SusD-like_3"/>
    <property type="match status" value="1"/>
</dbReference>
<evidence type="ECO:0000256" key="2">
    <source>
        <dbReference type="ARBA" id="ARBA00006275"/>
    </source>
</evidence>
<dbReference type="PROSITE" id="PS51257">
    <property type="entry name" value="PROKAR_LIPOPROTEIN"/>
    <property type="match status" value="1"/>
</dbReference>
<dbReference type="RefSeq" id="WP_146272883.1">
    <property type="nucleotide sequence ID" value="NZ_VOEI01000006.1"/>
</dbReference>
<evidence type="ECO:0000256" key="3">
    <source>
        <dbReference type="ARBA" id="ARBA00022729"/>
    </source>
</evidence>
<keyword evidence="4" id="KW-0472">Membrane</keyword>
<organism evidence="8 9">
    <name type="scientific">Mucilaginibacter achroorhodeus</name>
    <dbReference type="NCBI Taxonomy" id="2599294"/>
    <lineage>
        <taxon>Bacteria</taxon>
        <taxon>Pseudomonadati</taxon>
        <taxon>Bacteroidota</taxon>
        <taxon>Sphingobacteriia</taxon>
        <taxon>Sphingobacteriales</taxon>
        <taxon>Sphingobacteriaceae</taxon>
        <taxon>Mucilaginibacter</taxon>
    </lineage>
</organism>
<evidence type="ECO:0000313" key="8">
    <source>
        <dbReference type="EMBL" id="TWR24623.1"/>
    </source>
</evidence>
<evidence type="ECO:0000256" key="4">
    <source>
        <dbReference type="ARBA" id="ARBA00023136"/>
    </source>
</evidence>
<keyword evidence="5" id="KW-0998">Cell outer membrane</keyword>
<protein>
    <submittedName>
        <fullName evidence="8">RagB/SusD family nutrient uptake outer membrane protein</fullName>
    </submittedName>
</protein>
<feature type="domain" description="SusD-like N-terminal" evidence="7">
    <location>
        <begin position="25"/>
        <end position="222"/>
    </location>
</feature>
<dbReference type="GO" id="GO:0009279">
    <property type="term" value="C:cell outer membrane"/>
    <property type="evidence" value="ECO:0007669"/>
    <property type="project" value="UniProtKB-SubCell"/>
</dbReference>
<evidence type="ECO:0000259" key="6">
    <source>
        <dbReference type="Pfam" id="PF07980"/>
    </source>
</evidence>
<dbReference type="AlphaFoldDB" id="A0A563TZB2"/>
<evidence type="ECO:0000259" key="7">
    <source>
        <dbReference type="Pfam" id="PF14322"/>
    </source>
</evidence>
<dbReference type="Pfam" id="PF07980">
    <property type="entry name" value="SusD_RagB"/>
    <property type="match status" value="1"/>
</dbReference>
<gene>
    <name evidence="8" type="ORF">FPZ42_16140</name>
</gene>
<dbReference type="InterPro" id="IPR033985">
    <property type="entry name" value="SusD-like_N"/>
</dbReference>
<keyword evidence="3" id="KW-0732">Signal</keyword>
<dbReference type="InterPro" id="IPR011990">
    <property type="entry name" value="TPR-like_helical_dom_sf"/>
</dbReference>
<comment type="similarity">
    <text evidence="2">Belongs to the SusD family.</text>
</comment>
<evidence type="ECO:0000256" key="5">
    <source>
        <dbReference type="ARBA" id="ARBA00023237"/>
    </source>
</evidence>
<evidence type="ECO:0000256" key="1">
    <source>
        <dbReference type="ARBA" id="ARBA00004442"/>
    </source>
</evidence>
<reference evidence="8 9" key="1">
    <citation type="submission" date="2019-07" db="EMBL/GenBank/DDBJ databases">
        <authorList>
            <person name="Kim J."/>
        </authorList>
    </citation>
    <scope>NUCLEOTIDE SEQUENCE [LARGE SCALE GENOMIC DNA]</scope>
    <source>
        <strain evidence="8 9">MJ1a</strain>
    </source>
</reference>
<dbReference type="Gene3D" id="1.25.40.390">
    <property type="match status" value="1"/>
</dbReference>
<feature type="domain" description="RagB/SusD" evidence="6">
    <location>
        <begin position="308"/>
        <end position="576"/>
    </location>
</feature>
<sequence length="576" mass="63901">MKKLYKIIFLFVLAYAMFSCKKGGFLEQTQISDLTQQSVFSDSVKTIAFLSNIYTQIGFSEDSKRFSNGGLDVASDEAEPYDNSATTPIAFANGSVDPNTVTDDAYTTCYAQIRAVNVFMKNVGKSPLRAATKVEVVAEARFLRAWYYSILLKHYGGVPLVGDTVYNYTDKINVKRASYADCVNYIVSECDLAAKSLPLQQTALLYGRASGGACQALKMRVLLYAASPLFNDDKPESVETPLSIAKSQKPELASVVAYPDYDKQRWKAAADAAKALIGVYSLVVNNNPPGYGFQYLFTQRYNPEYIWQVMKQSNADLEGLYLPPSRGGKGGGFPYQEFVDAFPMANGLPITDPASTYDPNNPYNGRDPRLENSILHDQSKWITIASNTASPINIYTVNGQGAGLDAIYTGTKTGYYGAKMLDPAAVPNAFKSTNRCIPLIRYAEVLLSYAEAINEYEGPAQAYGPIEKIRQRAGLNPYALPRNLSQDDMRKVIQNERRLELAFEGHRFWDIRRWKLGDTQNAQFTGMEVQRDGAGNVKAYKRINVRKHGFKGALYLWPLPASEVAKSTVTLQNPGY</sequence>
<evidence type="ECO:0000313" key="9">
    <source>
        <dbReference type="Proteomes" id="UP000318010"/>
    </source>
</evidence>
<name>A0A563TZB2_9SPHI</name>
<dbReference type="EMBL" id="VOEI01000006">
    <property type="protein sequence ID" value="TWR24623.1"/>
    <property type="molecule type" value="Genomic_DNA"/>
</dbReference>
<proteinExistence type="inferred from homology"/>
<accession>A0A563TZB2</accession>
<comment type="caution">
    <text evidence="8">The sequence shown here is derived from an EMBL/GenBank/DDBJ whole genome shotgun (WGS) entry which is preliminary data.</text>
</comment>
<dbReference type="InterPro" id="IPR012944">
    <property type="entry name" value="SusD_RagB_dom"/>
</dbReference>
<keyword evidence="9" id="KW-1185">Reference proteome</keyword>
<dbReference type="OrthoDB" id="5694214at2"/>
<comment type="subcellular location">
    <subcellularLocation>
        <location evidence="1">Cell outer membrane</location>
    </subcellularLocation>
</comment>
<dbReference type="Proteomes" id="UP000318010">
    <property type="component" value="Unassembled WGS sequence"/>
</dbReference>
<dbReference type="SUPFAM" id="SSF48452">
    <property type="entry name" value="TPR-like"/>
    <property type="match status" value="1"/>
</dbReference>